<comment type="subunit">
    <text evidence="2 10">Heterodimer of HisH and HisF.</text>
</comment>
<evidence type="ECO:0000313" key="14">
    <source>
        <dbReference type="Proteomes" id="UP000321083"/>
    </source>
</evidence>
<dbReference type="GO" id="GO:0005737">
    <property type="term" value="C:cytoplasm"/>
    <property type="evidence" value="ECO:0007669"/>
    <property type="project" value="UniProtKB-SubCell"/>
</dbReference>
<dbReference type="Proteomes" id="UP000321083">
    <property type="component" value="Unassembled WGS sequence"/>
</dbReference>
<dbReference type="EMBL" id="SRHE01000165">
    <property type="protein sequence ID" value="TWW09846.1"/>
    <property type="molecule type" value="Genomic_DNA"/>
</dbReference>
<evidence type="ECO:0000259" key="12">
    <source>
        <dbReference type="Pfam" id="PF00117"/>
    </source>
</evidence>
<dbReference type="PIRSF" id="PIRSF000495">
    <property type="entry name" value="Amidotransf_hisH"/>
    <property type="match status" value="1"/>
</dbReference>
<keyword evidence="3 10" id="KW-0028">Amino-acid biosynthesis</keyword>
<comment type="subcellular location">
    <subcellularLocation>
        <location evidence="10">Cytoplasm</location>
    </subcellularLocation>
</comment>
<feature type="active site" evidence="10 11">
    <location>
        <position position="185"/>
    </location>
</feature>
<dbReference type="UniPathway" id="UPA00031">
    <property type="reaction ID" value="UER00010"/>
</dbReference>
<dbReference type="GO" id="GO:0016829">
    <property type="term" value="F:lyase activity"/>
    <property type="evidence" value="ECO:0007669"/>
    <property type="project" value="UniProtKB-KW"/>
</dbReference>
<protein>
    <recommendedName>
        <fullName evidence="10">Imidazole glycerol phosphate synthase subunit HisH</fullName>
        <ecNumber evidence="10">4.3.2.10</ecNumber>
    </recommendedName>
    <alternativeName>
        <fullName evidence="10">IGP synthase glutaminase subunit</fullName>
        <ecNumber evidence="10">3.5.1.2</ecNumber>
    </alternativeName>
    <alternativeName>
        <fullName evidence="10">IGP synthase subunit HisH</fullName>
    </alternativeName>
    <alternativeName>
        <fullName evidence="10">ImGP synthase subunit HisH</fullName>
        <shortName evidence="10">IGPS subunit HisH</shortName>
    </alternativeName>
</protein>
<reference evidence="13 14" key="1">
    <citation type="submission" date="2019-08" db="EMBL/GenBank/DDBJ databases">
        <title>100 year-old enigma solved: identification of Planctomyces bekefii, the type genus and species of the phylum Planctomycetes.</title>
        <authorList>
            <person name="Svetlana D.N."/>
            <person name="Overmann J."/>
        </authorList>
    </citation>
    <scope>NUCLEOTIDE SEQUENCE [LARGE SCALE GENOMIC DNA]</scope>
    <source>
        <strain evidence="13">Phe10_nw2017</strain>
    </source>
</reference>
<evidence type="ECO:0000256" key="3">
    <source>
        <dbReference type="ARBA" id="ARBA00022605"/>
    </source>
</evidence>
<evidence type="ECO:0000256" key="6">
    <source>
        <dbReference type="ARBA" id="ARBA00023102"/>
    </source>
</evidence>
<dbReference type="PROSITE" id="PS51273">
    <property type="entry name" value="GATASE_TYPE_1"/>
    <property type="match status" value="1"/>
</dbReference>
<dbReference type="SUPFAM" id="SSF52317">
    <property type="entry name" value="Class I glutamine amidotransferase-like"/>
    <property type="match status" value="1"/>
</dbReference>
<dbReference type="GO" id="GO:0000105">
    <property type="term" value="P:L-histidine biosynthetic process"/>
    <property type="evidence" value="ECO:0007669"/>
    <property type="project" value="UniProtKB-UniRule"/>
</dbReference>
<comment type="function">
    <text evidence="10">IGPS catalyzes the conversion of PRFAR and glutamine to IGP, AICAR and glutamate. The HisH subunit catalyzes the hydrolysis of glutamine to glutamate and ammonia as part of the synthesis of IGP and AICAR. The resulting ammonia molecule is channeled to the active site of HisF.</text>
</comment>
<dbReference type="GO" id="GO:0000107">
    <property type="term" value="F:imidazoleglycerol-phosphate synthase activity"/>
    <property type="evidence" value="ECO:0007669"/>
    <property type="project" value="UniProtKB-UniRule"/>
</dbReference>
<dbReference type="CDD" id="cd01748">
    <property type="entry name" value="GATase1_IGP_Synthase"/>
    <property type="match status" value="1"/>
</dbReference>
<dbReference type="InterPro" id="IPR029062">
    <property type="entry name" value="Class_I_gatase-like"/>
</dbReference>
<evidence type="ECO:0000256" key="4">
    <source>
        <dbReference type="ARBA" id="ARBA00022801"/>
    </source>
</evidence>
<evidence type="ECO:0000313" key="13">
    <source>
        <dbReference type="EMBL" id="TWW09846.1"/>
    </source>
</evidence>
<comment type="pathway">
    <text evidence="1 10">Amino-acid biosynthesis; L-histidine biosynthesis; L-histidine from 5-phospho-alpha-D-ribose 1-diphosphate: step 5/9.</text>
</comment>
<dbReference type="Pfam" id="PF00117">
    <property type="entry name" value="GATase"/>
    <property type="match status" value="1"/>
</dbReference>
<gene>
    <name evidence="10 13" type="primary">hisH</name>
    <name evidence="13" type="ORF">E3A20_10250</name>
</gene>
<evidence type="ECO:0000256" key="9">
    <source>
        <dbReference type="ARBA" id="ARBA00049534"/>
    </source>
</evidence>
<evidence type="ECO:0000256" key="1">
    <source>
        <dbReference type="ARBA" id="ARBA00005091"/>
    </source>
</evidence>
<dbReference type="Gene3D" id="3.40.50.880">
    <property type="match status" value="1"/>
</dbReference>
<dbReference type="EC" id="4.3.2.10" evidence="10"/>
<keyword evidence="5 10" id="KW-0315">Glutamine amidotransferase</keyword>
<dbReference type="EC" id="3.5.1.2" evidence="10"/>
<dbReference type="InterPro" id="IPR010139">
    <property type="entry name" value="Imidazole-glycPsynth_HisH"/>
</dbReference>
<keyword evidence="7 10" id="KW-0456">Lyase</keyword>
<feature type="domain" description="Glutamine amidotransferase" evidence="12">
    <location>
        <begin position="4"/>
        <end position="200"/>
    </location>
</feature>
<keyword evidence="6 10" id="KW-0368">Histidine biosynthesis</keyword>
<keyword evidence="14" id="KW-1185">Reference proteome</keyword>
<sequence length="205" mass="22970">MVAVIDYGMGNLRSVFNAIEILGFSAELVKDPEKLQLYDHVILPGVGSFRVCMDNLQKTGFDQSIKEYVQTGNALMGICLGMQILATRGFEDGESLGLDIIPGVVEKINPLDAKIKIPHVGWNDVTFNSIGNPLIKSMKNSETFYFTHSYILKCDNLNYVFGETIYEKSFTSAVLKENVFATQFHPEKSQDVGLKLFKNFINWTP</sequence>
<dbReference type="PANTHER" id="PTHR42701">
    <property type="entry name" value="IMIDAZOLE GLYCEROL PHOSPHATE SYNTHASE SUBUNIT HISH"/>
    <property type="match status" value="1"/>
</dbReference>
<accession>A0A5C6M538</accession>
<keyword evidence="10" id="KW-0963">Cytoplasm</keyword>
<proteinExistence type="inferred from homology"/>
<dbReference type="HAMAP" id="MF_00278">
    <property type="entry name" value="HisH"/>
    <property type="match status" value="1"/>
</dbReference>
<evidence type="ECO:0000256" key="11">
    <source>
        <dbReference type="PIRSR" id="PIRSR000495-1"/>
    </source>
</evidence>
<comment type="catalytic activity">
    <reaction evidence="9 10">
        <text>L-glutamine + H2O = L-glutamate + NH4(+)</text>
        <dbReference type="Rhea" id="RHEA:15889"/>
        <dbReference type="ChEBI" id="CHEBI:15377"/>
        <dbReference type="ChEBI" id="CHEBI:28938"/>
        <dbReference type="ChEBI" id="CHEBI:29985"/>
        <dbReference type="ChEBI" id="CHEBI:58359"/>
        <dbReference type="EC" id="3.5.1.2"/>
    </reaction>
</comment>
<comment type="catalytic activity">
    <reaction evidence="8 10">
        <text>5-[(5-phospho-1-deoxy-D-ribulos-1-ylimino)methylamino]-1-(5-phospho-beta-D-ribosyl)imidazole-4-carboxamide + L-glutamine = D-erythro-1-(imidazol-4-yl)glycerol 3-phosphate + 5-amino-1-(5-phospho-beta-D-ribosyl)imidazole-4-carboxamide + L-glutamate + H(+)</text>
        <dbReference type="Rhea" id="RHEA:24793"/>
        <dbReference type="ChEBI" id="CHEBI:15378"/>
        <dbReference type="ChEBI" id="CHEBI:29985"/>
        <dbReference type="ChEBI" id="CHEBI:58278"/>
        <dbReference type="ChEBI" id="CHEBI:58359"/>
        <dbReference type="ChEBI" id="CHEBI:58475"/>
        <dbReference type="ChEBI" id="CHEBI:58525"/>
        <dbReference type="EC" id="4.3.2.10"/>
    </reaction>
</comment>
<dbReference type="PANTHER" id="PTHR42701:SF1">
    <property type="entry name" value="IMIDAZOLE GLYCEROL PHOSPHATE SYNTHASE SUBUNIT HISH"/>
    <property type="match status" value="1"/>
</dbReference>
<comment type="caution">
    <text evidence="13">The sequence shown here is derived from an EMBL/GenBank/DDBJ whole genome shotgun (WGS) entry which is preliminary data.</text>
</comment>
<evidence type="ECO:0000256" key="10">
    <source>
        <dbReference type="HAMAP-Rule" id="MF_00278"/>
    </source>
</evidence>
<dbReference type="GO" id="GO:0004359">
    <property type="term" value="F:glutaminase activity"/>
    <property type="evidence" value="ECO:0007669"/>
    <property type="project" value="UniProtKB-EC"/>
</dbReference>
<dbReference type="NCBIfam" id="TIGR01855">
    <property type="entry name" value="IMP_synth_hisH"/>
    <property type="match status" value="1"/>
</dbReference>
<feature type="active site" evidence="10 11">
    <location>
        <position position="187"/>
    </location>
</feature>
<name>A0A5C6M538_9PLAN</name>
<evidence type="ECO:0000256" key="8">
    <source>
        <dbReference type="ARBA" id="ARBA00047838"/>
    </source>
</evidence>
<evidence type="ECO:0000256" key="2">
    <source>
        <dbReference type="ARBA" id="ARBA00011152"/>
    </source>
</evidence>
<dbReference type="AlphaFoldDB" id="A0A5C6M538"/>
<reference evidence="13 14" key="2">
    <citation type="submission" date="2019-08" db="EMBL/GenBank/DDBJ databases">
        <authorList>
            <person name="Henke P."/>
        </authorList>
    </citation>
    <scope>NUCLEOTIDE SEQUENCE [LARGE SCALE GENOMIC DNA]</scope>
    <source>
        <strain evidence="13">Phe10_nw2017</strain>
    </source>
</reference>
<evidence type="ECO:0000256" key="7">
    <source>
        <dbReference type="ARBA" id="ARBA00023239"/>
    </source>
</evidence>
<dbReference type="InterPro" id="IPR017926">
    <property type="entry name" value="GATASE"/>
</dbReference>
<keyword evidence="4 10" id="KW-0378">Hydrolase</keyword>
<feature type="active site" description="Nucleophile" evidence="10 11">
    <location>
        <position position="79"/>
    </location>
</feature>
<organism evidence="13 14">
    <name type="scientific">Planctomyces bekefii</name>
    <dbReference type="NCBI Taxonomy" id="1653850"/>
    <lineage>
        <taxon>Bacteria</taxon>
        <taxon>Pseudomonadati</taxon>
        <taxon>Planctomycetota</taxon>
        <taxon>Planctomycetia</taxon>
        <taxon>Planctomycetales</taxon>
        <taxon>Planctomycetaceae</taxon>
        <taxon>Planctomyces</taxon>
    </lineage>
</organism>
<evidence type="ECO:0000256" key="5">
    <source>
        <dbReference type="ARBA" id="ARBA00022962"/>
    </source>
</evidence>